<evidence type="ECO:0000313" key="2">
    <source>
        <dbReference type="EMBL" id="EUJ30984.1"/>
    </source>
</evidence>
<evidence type="ECO:0000313" key="3">
    <source>
        <dbReference type="Proteomes" id="UP000019249"/>
    </source>
</evidence>
<keyword evidence="3" id="KW-1185">Reference proteome</keyword>
<evidence type="ECO:0000259" key="1">
    <source>
        <dbReference type="Pfam" id="PF04994"/>
    </source>
</evidence>
<feature type="domain" description="TfoX C-terminal" evidence="1">
    <location>
        <begin position="2"/>
        <end position="78"/>
    </location>
</feature>
<organism evidence="2 3">
    <name type="scientific">Listeria floridensis FSL S10-1187</name>
    <dbReference type="NCBI Taxonomy" id="1265817"/>
    <lineage>
        <taxon>Bacteria</taxon>
        <taxon>Bacillati</taxon>
        <taxon>Bacillota</taxon>
        <taxon>Bacilli</taxon>
        <taxon>Bacillales</taxon>
        <taxon>Listeriaceae</taxon>
        <taxon>Listeria</taxon>
    </lineage>
</organism>
<dbReference type="Gene3D" id="1.10.150.20">
    <property type="entry name" value="5' to 3' exonuclease, C-terminal subdomain"/>
    <property type="match status" value="1"/>
</dbReference>
<dbReference type="PANTHER" id="PTHR36121:SF1">
    <property type="entry name" value="PROTEIN SXY"/>
    <property type="match status" value="1"/>
</dbReference>
<name>A0ABN0REF2_9LIST</name>
<dbReference type="RefSeq" id="WP_036097527.1">
    <property type="nucleotide sequence ID" value="NZ_AODF01000020.1"/>
</dbReference>
<sequence>MQISEMKNIGLVNEKKLNEAGIMSAEELRQVGTEQAFLSVRHLVDDGACIHFLYGIEAAIQDIPKRELTERRKAELRQFFRNLNID</sequence>
<dbReference type="InterPro" id="IPR007077">
    <property type="entry name" value="TfoX_C"/>
</dbReference>
<comment type="caution">
    <text evidence="2">The sequence shown here is derived from an EMBL/GenBank/DDBJ whole genome shotgun (WGS) entry which is preliminary data.</text>
</comment>
<reference evidence="2 3" key="1">
    <citation type="journal article" date="2014" name="Int. J. Syst. Evol. Microbiol.">
        <title>Listeria floridensis sp. nov., Listeria aquatica sp. nov., Listeria cornellensis sp. nov., Listeria riparia sp. nov. and Listeria grandensis sp. nov., from agricultural and natural environments.</title>
        <authorList>
            <person name="den Bakker H.C."/>
            <person name="Warchocki S."/>
            <person name="Wright E.M."/>
            <person name="Allred A.F."/>
            <person name="Ahlstrom C."/>
            <person name="Manuel C.S."/>
            <person name="Stasiewicz M.J."/>
            <person name="Burrell A."/>
            <person name="Roof S."/>
            <person name="Strawn L."/>
            <person name="Fortes E.D."/>
            <person name="Nightingale K.K."/>
            <person name="Kephart D."/>
            <person name="Wiedmann M."/>
        </authorList>
    </citation>
    <scope>NUCLEOTIDE SEQUENCE [LARGE SCALE GENOMIC DNA]</scope>
    <source>
        <strain evidence="2 3">FSL S10-1187</strain>
    </source>
</reference>
<proteinExistence type="predicted"/>
<dbReference type="Pfam" id="PF04994">
    <property type="entry name" value="TfoX_C"/>
    <property type="match status" value="1"/>
</dbReference>
<dbReference type="PANTHER" id="PTHR36121">
    <property type="entry name" value="PROTEIN SXY"/>
    <property type="match status" value="1"/>
</dbReference>
<dbReference type="EMBL" id="AODF01000020">
    <property type="protein sequence ID" value="EUJ30984.1"/>
    <property type="molecule type" value="Genomic_DNA"/>
</dbReference>
<dbReference type="Proteomes" id="UP000019249">
    <property type="component" value="Unassembled WGS sequence"/>
</dbReference>
<dbReference type="InterPro" id="IPR047525">
    <property type="entry name" value="TfoX-like"/>
</dbReference>
<gene>
    <name evidence="2" type="ORF">MFLO_09832</name>
</gene>
<accession>A0ABN0REF2</accession>
<protein>
    <submittedName>
        <fullName evidence="2">TfoX domain-containing protein</fullName>
    </submittedName>
</protein>